<proteinExistence type="predicted"/>
<dbReference type="EMBL" id="MU157827">
    <property type="protein sequence ID" value="KAF9534082.1"/>
    <property type="molecule type" value="Genomic_DNA"/>
</dbReference>
<dbReference type="OrthoDB" id="3027122at2759"/>
<evidence type="ECO:0000256" key="1">
    <source>
        <dbReference type="ARBA" id="ARBA00022737"/>
    </source>
</evidence>
<feature type="domain" description="Nephrocystin 3-like N-terminal" evidence="2">
    <location>
        <begin position="3"/>
        <end position="130"/>
    </location>
</feature>
<dbReference type="AlphaFoldDB" id="A0A9P6ERZ1"/>
<feature type="non-terminal residue" evidence="3">
    <location>
        <position position="735"/>
    </location>
</feature>
<keyword evidence="4" id="KW-1185">Reference proteome</keyword>
<evidence type="ECO:0000313" key="3">
    <source>
        <dbReference type="EMBL" id="KAF9534082.1"/>
    </source>
</evidence>
<dbReference type="Proteomes" id="UP000807306">
    <property type="component" value="Unassembled WGS sequence"/>
</dbReference>
<gene>
    <name evidence="3" type="ORF">CPB83DRAFT_845074</name>
</gene>
<dbReference type="InterPro" id="IPR056884">
    <property type="entry name" value="NPHP3-like_N"/>
</dbReference>
<dbReference type="PANTHER" id="PTHR10039">
    <property type="entry name" value="AMELOGENIN"/>
    <property type="match status" value="1"/>
</dbReference>
<protein>
    <recommendedName>
        <fullName evidence="2">Nephrocystin 3-like N-terminal domain-containing protein</fullName>
    </recommendedName>
</protein>
<dbReference type="Pfam" id="PF24883">
    <property type="entry name" value="NPHP3_N"/>
    <property type="match status" value="1"/>
</dbReference>
<evidence type="ECO:0000313" key="4">
    <source>
        <dbReference type="Proteomes" id="UP000807306"/>
    </source>
</evidence>
<keyword evidence="1" id="KW-0677">Repeat</keyword>
<comment type="caution">
    <text evidence="3">The sequence shown here is derived from an EMBL/GenBank/DDBJ whole genome shotgun (WGS) entry which is preliminary data.</text>
</comment>
<reference evidence="3" key="1">
    <citation type="submission" date="2020-11" db="EMBL/GenBank/DDBJ databases">
        <authorList>
            <consortium name="DOE Joint Genome Institute"/>
            <person name="Ahrendt S."/>
            <person name="Riley R."/>
            <person name="Andreopoulos W."/>
            <person name="Labutti K."/>
            <person name="Pangilinan J."/>
            <person name="Ruiz-Duenas F.J."/>
            <person name="Barrasa J.M."/>
            <person name="Sanchez-Garcia M."/>
            <person name="Camarero S."/>
            <person name="Miyauchi S."/>
            <person name="Serrano A."/>
            <person name="Linde D."/>
            <person name="Babiker R."/>
            <person name="Drula E."/>
            <person name="Ayuso-Fernandez I."/>
            <person name="Pacheco R."/>
            <person name="Padilla G."/>
            <person name="Ferreira P."/>
            <person name="Barriuso J."/>
            <person name="Kellner H."/>
            <person name="Castanera R."/>
            <person name="Alfaro M."/>
            <person name="Ramirez L."/>
            <person name="Pisabarro A.G."/>
            <person name="Kuo A."/>
            <person name="Tritt A."/>
            <person name="Lipzen A."/>
            <person name="He G."/>
            <person name="Yan M."/>
            <person name="Ng V."/>
            <person name="Cullen D."/>
            <person name="Martin F."/>
            <person name="Rosso M.-N."/>
            <person name="Henrissat B."/>
            <person name="Hibbett D."/>
            <person name="Martinez A.T."/>
            <person name="Grigoriev I.V."/>
        </authorList>
    </citation>
    <scope>NUCLEOTIDE SEQUENCE</scope>
    <source>
        <strain evidence="3">CBS 506.95</strain>
    </source>
</reference>
<name>A0A9P6ERZ1_9AGAR</name>
<evidence type="ECO:0000259" key="2">
    <source>
        <dbReference type="Pfam" id="PF24883"/>
    </source>
</evidence>
<dbReference type="PANTHER" id="PTHR10039:SF17">
    <property type="entry name" value="FUNGAL STAND N-TERMINAL GOODBYE DOMAIN-CONTAINING PROTEIN-RELATED"/>
    <property type="match status" value="1"/>
</dbReference>
<accession>A0A9P6ERZ1</accession>
<organism evidence="3 4">
    <name type="scientific">Crepidotus variabilis</name>
    <dbReference type="NCBI Taxonomy" id="179855"/>
    <lineage>
        <taxon>Eukaryota</taxon>
        <taxon>Fungi</taxon>
        <taxon>Dikarya</taxon>
        <taxon>Basidiomycota</taxon>
        <taxon>Agaricomycotina</taxon>
        <taxon>Agaricomycetes</taxon>
        <taxon>Agaricomycetidae</taxon>
        <taxon>Agaricales</taxon>
        <taxon>Agaricineae</taxon>
        <taxon>Crepidotaceae</taxon>
        <taxon>Crepidotus</taxon>
    </lineage>
</organism>
<sequence>MAADGHLLATFFFSKSDNTRDGVRSFVASIAYQVIMTHPSTQQFIESVILQDPMIFDKSLDTQLVKLVTQPLLDMAQSSGQTLSPQVIIVDGLDECRDRDAQSGLLSALFAFSKIMNERSFPIRIIIASRPEQHLLMAFNDKEASQTACRLPLNDSISADNDIQIIFLDKFQEIKSLHPLKNDIPVSWPEDRIISKLVQKSSGQFIYASIAVKFISSPRHSPISRLEIILGVCPPTRSRDIPFAELDAIYSYIFSSLDNVDIALQILGVRLIIGRVHVDHVGLGVVSKQPPKPGDAFALANTTRKVPIPPQSMICTVDGLARLLRLDISEARLALSNLSSVVDCLPSGEIIIQHASLVDFLQDPARSQNLYIDDNPFFTQLVNICLDHVDDNVDQDAVCFAYFWLQHGVKMVKITEHLASRLNRFSFIRAYEWFAQQEPDKTKRRRESLLFWSCMMHLYYRGSRKLQSSDRHRKHFDTLLLQTFTIASANPEITCLISGLVAYRQSADIPFFHYLFPLIEALGFDDPRADWAYGDLVLTLSEYFDDFKDFLREFFSDPSRHQDFVCQPEIFTQLSIRCFKYLFGKFKDEFDNPPPGLIQISNDHGPGVAVGTVLPIILQRSQPHEELVFLLTSEHFHSNLRWYFQHPDITRGKLVKPRKIAHELVNYLQRCESKSENLHSFLFYWVQYDTSLWTGLYGINHFYLKSCSVSSLLSCVQSLVALSQWLQHQVVEPEV</sequence>